<evidence type="ECO:0000313" key="3">
    <source>
        <dbReference type="Proteomes" id="UP001283361"/>
    </source>
</evidence>
<evidence type="ECO:0000256" key="1">
    <source>
        <dbReference type="SAM" id="MobiDB-lite"/>
    </source>
</evidence>
<dbReference type="EMBL" id="JAWDGP010000462">
    <property type="protein sequence ID" value="KAK3800311.1"/>
    <property type="molecule type" value="Genomic_DNA"/>
</dbReference>
<proteinExistence type="predicted"/>
<comment type="caution">
    <text evidence="2">The sequence shown here is derived from an EMBL/GenBank/DDBJ whole genome shotgun (WGS) entry which is preliminary data.</text>
</comment>
<accession>A0AAE1EAF9</accession>
<feature type="region of interest" description="Disordered" evidence="1">
    <location>
        <begin position="45"/>
        <end position="65"/>
    </location>
</feature>
<evidence type="ECO:0000313" key="2">
    <source>
        <dbReference type="EMBL" id="KAK3800311.1"/>
    </source>
</evidence>
<name>A0AAE1EAF9_9GAST</name>
<dbReference type="Proteomes" id="UP001283361">
    <property type="component" value="Unassembled WGS sequence"/>
</dbReference>
<protein>
    <submittedName>
        <fullName evidence="2">Uncharacterized protein</fullName>
    </submittedName>
</protein>
<sequence>MSFTEDATRVYLQGETLPRQRHVQENKSWAVTCLRSIQTGATITQGVTARSRASPPPPGTSGKLQLYMRYPFPECPA</sequence>
<reference evidence="2" key="1">
    <citation type="journal article" date="2023" name="G3 (Bethesda)">
        <title>A reference genome for the long-term kleptoplast-retaining sea slug Elysia crispata morphotype clarki.</title>
        <authorList>
            <person name="Eastman K.E."/>
            <person name="Pendleton A.L."/>
            <person name="Shaikh M.A."/>
            <person name="Suttiyut T."/>
            <person name="Ogas R."/>
            <person name="Tomko P."/>
            <person name="Gavelis G."/>
            <person name="Widhalm J.R."/>
            <person name="Wisecaver J.H."/>
        </authorList>
    </citation>
    <scope>NUCLEOTIDE SEQUENCE</scope>
    <source>
        <strain evidence="2">ECLA1</strain>
    </source>
</reference>
<dbReference type="AlphaFoldDB" id="A0AAE1EAF9"/>
<organism evidence="2 3">
    <name type="scientific">Elysia crispata</name>
    <name type="common">lettuce slug</name>
    <dbReference type="NCBI Taxonomy" id="231223"/>
    <lineage>
        <taxon>Eukaryota</taxon>
        <taxon>Metazoa</taxon>
        <taxon>Spiralia</taxon>
        <taxon>Lophotrochozoa</taxon>
        <taxon>Mollusca</taxon>
        <taxon>Gastropoda</taxon>
        <taxon>Heterobranchia</taxon>
        <taxon>Euthyneura</taxon>
        <taxon>Panpulmonata</taxon>
        <taxon>Sacoglossa</taxon>
        <taxon>Placobranchoidea</taxon>
        <taxon>Plakobranchidae</taxon>
        <taxon>Elysia</taxon>
    </lineage>
</organism>
<gene>
    <name evidence="2" type="ORF">RRG08_020287</name>
</gene>
<keyword evidence="3" id="KW-1185">Reference proteome</keyword>